<dbReference type="Pfam" id="PF02432">
    <property type="entry name" value="Fimbrial_K88"/>
    <property type="match status" value="1"/>
</dbReference>
<organism evidence="4">
    <name type="scientific">Salmonella enterica I</name>
    <dbReference type="NCBI Taxonomy" id="59201"/>
    <lineage>
        <taxon>Bacteria</taxon>
        <taxon>Pseudomonadati</taxon>
        <taxon>Pseudomonadota</taxon>
        <taxon>Gammaproteobacteria</taxon>
        <taxon>Enterobacterales</taxon>
        <taxon>Enterobacteriaceae</taxon>
        <taxon>Salmonella</taxon>
    </lineage>
</organism>
<evidence type="ECO:0000256" key="2">
    <source>
        <dbReference type="ARBA" id="ARBA00049989"/>
    </source>
</evidence>
<dbReference type="EMBL" id="AAKVBC010000025">
    <property type="protein sequence ID" value="ECW0082835.1"/>
    <property type="molecule type" value="Genomic_DNA"/>
</dbReference>
<name>A0A612GL43_SALET</name>
<evidence type="ECO:0000313" key="4">
    <source>
        <dbReference type="EMBL" id="ECW0082835.1"/>
    </source>
</evidence>
<protein>
    <recommendedName>
        <fullName evidence="5">Fimbrial protein</fullName>
    </recommendedName>
</protein>
<feature type="chain" id="PRO_5026216971" description="Fimbrial protein" evidence="3">
    <location>
        <begin position="23"/>
        <end position="261"/>
    </location>
</feature>
<evidence type="ECO:0008006" key="5">
    <source>
        <dbReference type="Google" id="ProtNLM"/>
    </source>
</evidence>
<comment type="caution">
    <text evidence="4">The sequence shown here is derived from an EMBL/GenBank/DDBJ whole genome shotgun (WGS) entry which is preliminary data.</text>
</comment>
<keyword evidence="1 3" id="KW-0732">Signal</keyword>
<evidence type="ECO:0000256" key="3">
    <source>
        <dbReference type="SAM" id="SignalP"/>
    </source>
</evidence>
<reference evidence="4" key="1">
    <citation type="submission" date="2019-09" db="EMBL/GenBank/DDBJ databases">
        <authorList>
            <consortium name="GenomeTrakr network: Whole genome sequencing for foodborne pathogen traceback"/>
        </authorList>
    </citation>
    <scope>NUCLEOTIDE SEQUENCE</scope>
    <source>
        <strain evidence="4">AUSMDU00020854</strain>
    </source>
</reference>
<dbReference type="AlphaFoldDB" id="A0A612GL43"/>
<evidence type="ECO:0000256" key="1">
    <source>
        <dbReference type="ARBA" id="ARBA00022729"/>
    </source>
</evidence>
<gene>
    <name evidence="4" type="ORF">F3Q64_19465</name>
</gene>
<dbReference type="InterPro" id="IPR003467">
    <property type="entry name" value="Fimbrial_K88_FaeH"/>
</dbReference>
<accession>A0A612GL43</accession>
<feature type="signal peptide" evidence="3">
    <location>
        <begin position="1"/>
        <end position="22"/>
    </location>
</feature>
<dbReference type="GO" id="GO:0007155">
    <property type="term" value="P:cell adhesion"/>
    <property type="evidence" value="ECO:0007669"/>
    <property type="project" value="InterPro"/>
</dbReference>
<sequence length="261" mass="27002">MKKTLIALAVAASAAVSGSAMAWTANGTGGAVDMGGTLSPEGKVTPWEVQVGDAVKGLDAKVKKGQKTVDIAVKSAIPLLGIRTQTRELFNGQEGITPQISYGNAVELSSFNRGHVPLTLEVKNSSGVKIGTAVTSLLAVAQGTAKTTNAKDNGVYSLYASKSGMGFFGGVGKSPDSVVSNPIVAANSIFAGATENYNNDGHFEPPKPGQVNFAEKDRAYSAFYASGIEKNKLIKITLDEGACADAPVQWKASLPITVSYM</sequence>
<dbReference type="GO" id="GO:0009289">
    <property type="term" value="C:pilus"/>
    <property type="evidence" value="ECO:0007669"/>
    <property type="project" value="InterPro"/>
</dbReference>
<proteinExistence type="inferred from homology"/>
<comment type="similarity">
    <text evidence="2">Belongs to the fimbrial K88 protein family.</text>
</comment>